<gene>
    <name evidence="2" type="ORF">V5799_019739</name>
</gene>
<keyword evidence="1" id="KW-0732">Signal</keyword>
<evidence type="ECO:0000313" key="3">
    <source>
        <dbReference type="Proteomes" id="UP001321473"/>
    </source>
</evidence>
<accession>A0AAQ4EW23</accession>
<evidence type="ECO:0008006" key="4">
    <source>
        <dbReference type="Google" id="ProtNLM"/>
    </source>
</evidence>
<evidence type="ECO:0000313" key="2">
    <source>
        <dbReference type="EMBL" id="KAK8778920.1"/>
    </source>
</evidence>
<sequence>MLWLVVMFGLAAQGLSSASSLPRCSDAVCAQDPHCIYARSRTTCWDVTGSSTATSCRCCQNCITGGFISEDCARQAQACVLADCPKVKCPYGSYVPDCDCCNNCLPQGTRCRLLWLLSGRHSDCNRSSGGVVRML</sequence>
<comment type="caution">
    <text evidence="2">The sequence shown here is derived from an EMBL/GenBank/DDBJ whole genome shotgun (WGS) entry which is preliminary data.</text>
</comment>
<keyword evidence="3" id="KW-1185">Reference proteome</keyword>
<organism evidence="2 3">
    <name type="scientific">Amblyomma americanum</name>
    <name type="common">Lone star tick</name>
    <dbReference type="NCBI Taxonomy" id="6943"/>
    <lineage>
        <taxon>Eukaryota</taxon>
        <taxon>Metazoa</taxon>
        <taxon>Ecdysozoa</taxon>
        <taxon>Arthropoda</taxon>
        <taxon>Chelicerata</taxon>
        <taxon>Arachnida</taxon>
        <taxon>Acari</taxon>
        <taxon>Parasitiformes</taxon>
        <taxon>Ixodida</taxon>
        <taxon>Ixodoidea</taxon>
        <taxon>Ixodidae</taxon>
        <taxon>Amblyomminae</taxon>
        <taxon>Amblyomma</taxon>
    </lineage>
</organism>
<proteinExistence type="predicted"/>
<dbReference type="Proteomes" id="UP001321473">
    <property type="component" value="Unassembled WGS sequence"/>
</dbReference>
<protein>
    <recommendedName>
        <fullName evidence="4">Secreted protein</fullName>
    </recommendedName>
</protein>
<reference evidence="2 3" key="1">
    <citation type="journal article" date="2023" name="Arcadia Sci">
        <title>De novo assembly of a long-read Amblyomma americanum tick genome.</title>
        <authorList>
            <person name="Chou S."/>
            <person name="Poskanzer K.E."/>
            <person name="Rollins M."/>
            <person name="Thuy-Boun P.S."/>
        </authorList>
    </citation>
    <scope>NUCLEOTIDE SEQUENCE [LARGE SCALE GENOMIC DNA]</scope>
    <source>
        <strain evidence="2">F_SG_1</strain>
        <tissue evidence="2">Salivary glands</tissue>
    </source>
</reference>
<name>A0AAQ4EW23_AMBAM</name>
<evidence type="ECO:0000256" key="1">
    <source>
        <dbReference type="SAM" id="SignalP"/>
    </source>
</evidence>
<feature type="signal peptide" evidence="1">
    <location>
        <begin position="1"/>
        <end position="18"/>
    </location>
</feature>
<dbReference type="AlphaFoldDB" id="A0AAQ4EW23"/>
<feature type="chain" id="PRO_5042882952" description="Secreted protein" evidence="1">
    <location>
        <begin position="19"/>
        <end position="135"/>
    </location>
</feature>
<dbReference type="EMBL" id="JARKHS020010301">
    <property type="protein sequence ID" value="KAK8778920.1"/>
    <property type="molecule type" value="Genomic_DNA"/>
</dbReference>